<dbReference type="GO" id="GO:0050614">
    <property type="term" value="F:Delta24-sterol reductase activity"/>
    <property type="evidence" value="ECO:0007669"/>
    <property type="project" value="UniProtKB-EC"/>
</dbReference>
<dbReference type="InterPro" id="IPR016169">
    <property type="entry name" value="FAD-bd_PCMH_sub2"/>
</dbReference>
<keyword evidence="13" id="KW-0256">Endoplasmic reticulum</keyword>
<evidence type="ECO:0000256" key="18">
    <source>
        <dbReference type="ARBA" id="ARBA00023034"/>
    </source>
</evidence>
<evidence type="ECO:0000256" key="10">
    <source>
        <dbReference type="ARBA" id="ARBA00022630"/>
    </source>
</evidence>
<evidence type="ECO:0000256" key="14">
    <source>
        <dbReference type="ARBA" id="ARBA00022827"/>
    </source>
</evidence>
<keyword evidence="10" id="KW-0285">Flavoprotein</keyword>
<keyword evidence="14" id="KW-0274">FAD</keyword>
<evidence type="ECO:0000256" key="25">
    <source>
        <dbReference type="ARBA" id="ARBA00056986"/>
    </source>
</evidence>
<dbReference type="GO" id="GO:0008203">
    <property type="term" value="P:cholesterol metabolic process"/>
    <property type="evidence" value="ECO:0007669"/>
    <property type="project" value="UniProtKB-KW"/>
</dbReference>
<dbReference type="PANTHER" id="PTHR10801:SF0">
    <property type="entry name" value="DELTA(24)-STEROL REDUCTASE"/>
    <property type="match status" value="1"/>
</dbReference>
<dbReference type="InterPro" id="IPR040165">
    <property type="entry name" value="Diminuto-like"/>
</dbReference>
<comment type="cofactor">
    <cofactor evidence="1">
        <name>FAD</name>
        <dbReference type="ChEBI" id="CHEBI:57692"/>
    </cofactor>
</comment>
<dbReference type="Ensembl" id="ENSEBUT00000020125.1">
    <property type="protein sequence ID" value="ENSEBUP00000019548.1"/>
    <property type="gene ID" value="ENSEBUG00000012138.1"/>
</dbReference>
<dbReference type="GO" id="GO:0000139">
    <property type="term" value="C:Golgi membrane"/>
    <property type="evidence" value="ECO:0007669"/>
    <property type="project" value="UniProtKB-SubCell"/>
</dbReference>
<evidence type="ECO:0000256" key="13">
    <source>
        <dbReference type="ARBA" id="ARBA00022824"/>
    </source>
</evidence>
<dbReference type="OMA" id="WVGRSAF"/>
<evidence type="ECO:0000256" key="4">
    <source>
        <dbReference type="ARBA" id="ARBA00004770"/>
    </source>
</evidence>
<reference evidence="29" key="1">
    <citation type="submission" date="2025-08" db="UniProtKB">
        <authorList>
            <consortium name="Ensembl"/>
        </authorList>
    </citation>
    <scope>IDENTIFICATION</scope>
</reference>
<evidence type="ECO:0000256" key="12">
    <source>
        <dbReference type="ARBA" id="ARBA00022729"/>
    </source>
</evidence>
<evidence type="ECO:0000256" key="7">
    <source>
        <dbReference type="ARBA" id="ARBA00019086"/>
    </source>
</evidence>
<evidence type="ECO:0000256" key="11">
    <source>
        <dbReference type="ARBA" id="ARBA00022692"/>
    </source>
</evidence>
<dbReference type="InterPro" id="IPR006094">
    <property type="entry name" value="Oxid_FAD_bind_N"/>
</dbReference>
<keyword evidence="20" id="KW-0472">Membrane</keyword>
<evidence type="ECO:0000256" key="24">
    <source>
        <dbReference type="ARBA" id="ARBA00052927"/>
    </source>
</evidence>
<keyword evidence="9" id="KW-0153">Cholesterol metabolism</keyword>
<dbReference type="InterPro" id="IPR016166">
    <property type="entry name" value="FAD-bd_PCMH"/>
</dbReference>
<keyword evidence="21" id="KW-1207">Sterol metabolism</keyword>
<dbReference type="GO" id="GO:0000246">
    <property type="term" value="F:Delta24(24-1) sterol reductase activity"/>
    <property type="evidence" value="ECO:0007669"/>
    <property type="project" value="TreeGrafter"/>
</dbReference>
<evidence type="ECO:0000256" key="6">
    <source>
        <dbReference type="ARBA" id="ARBA00012405"/>
    </source>
</evidence>
<comment type="subcellular location">
    <subcellularLocation>
        <location evidence="3">Endoplasmic reticulum membrane</location>
        <topology evidence="3">Single-pass membrane protein</topology>
    </subcellularLocation>
    <subcellularLocation>
        <location evidence="2">Golgi apparatus membrane</location>
        <topology evidence="2">Single-pass membrane protein</topology>
    </subcellularLocation>
</comment>
<keyword evidence="22" id="KW-0753">Steroid metabolism</keyword>
<dbReference type="GO" id="GO:0005789">
    <property type="term" value="C:endoplasmic reticulum membrane"/>
    <property type="evidence" value="ECO:0007669"/>
    <property type="project" value="UniProtKB-SubCell"/>
</dbReference>
<comment type="catalytic activity">
    <reaction evidence="24">
        <text>5alpha-cholest-8-en-3beta-ol + NADP(+) = zymosterol + NADPH + H(+)</text>
        <dbReference type="Rhea" id="RHEA:36399"/>
        <dbReference type="ChEBI" id="CHEBI:15378"/>
        <dbReference type="ChEBI" id="CHEBI:16608"/>
        <dbReference type="ChEBI" id="CHEBI:18252"/>
        <dbReference type="ChEBI" id="CHEBI:57783"/>
        <dbReference type="ChEBI" id="CHEBI:58349"/>
        <dbReference type="EC" id="1.3.1.72"/>
    </reaction>
    <physiologicalReaction direction="right-to-left" evidence="24">
        <dbReference type="Rhea" id="RHEA:36401"/>
    </physiologicalReaction>
</comment>
<keyword evidence="16" id="KW-1133">Transmembrane helix</keyword>
<dbReference type="SUPFAM" id="SSF56176">
    <property type="entry name" value="FAD-binding/transporter-associated domain-like"/>
    <property type="match status" value="1"/>
</dbReference>
<evidence type="ECO:0000259" key="28">
    <source>
        <dbReference type="PROSITE" id="PS51387"/>
    </source>
</evidence>
<dbReference type="InterPro" id="IPR036318">
    <property type="entry name" value="FAD-bd_PCMH-like_sf"/>
</dbReference>
<proteinExistence type="inferred from homology"/>
<keyword evidence="8" id="KW-0444">Lipid biosynthesis</keyword>
<keyword evidence="11" id="KW-0812">Transmembrane</keyword>
<evidence type="ECO:0000256" key="3">
    <source>
        <dbReference type="ARBA" id="ARBA00004389"/>
    </source>
</evidence>
<dbReference type="Pfam" id="PF01565">
    <property type="entry name" value="FAD_binding_4"/>
    <property type="match status" value="1"/>
</dbReference>
<keyword evidence="15" id="KW-0521">NADP</keyword>
<comment type="catalytic activity">
    <reaction evidence="23">
        <text>lanosterol + NADPH + H(+) = 24,25-dihydrolanosterol + NADP(+)</text>
        <dbReference type="Rhea" id="RHEA:33919"/>
        <dbReference type="ChEBI" id="CHEBI:15378"/>
        <dbReference type="ChEBI" id="CHEBI:16521"/>
        <dbReference type="ChEBI" id="CHEBI:28113"/>
        <dbReference type="ChEBI" id="CHEBI:57783"/>
        <dbReference type="ChEBI" id="CHEBI:58349"/>
    </reaction>
    <physiologicalReaction direction="left-to-right" evidence="23">
        <dbReference type="Rhea" id="RHEA:33920"/>
    </physiologicalReaction>
</comment>
<evidence type="ECO:0000256" key="17">
    <source>
        <dbReference type="ARBA" id="ARBA00023002"/>
    </source>
</evidence>
<evidence type="ECO:0000256" key="26">
    <source>
        <dbReference type="ARBA" id="ARBA00078485"/>
    </source>
</evidence>
<evidence type="ECO:0000256" key="9">
    <source>
        <dbReference type="ARBA" id="ARBA00022548"/>
    </source>
</evidence>
<evidence type="ECO:0000256" key="23">
    <source>
        <dbReference type="ARBA" id="ARBA00051033"/>
    </source>
</evidence>
<evidence type="ECO:0000313" key="30">
    <source>
        <dbReference type="Proteomes" id="UP000694388"/>
    </source>
</evidence>
<evidence type="ECO:0000256" key="15">
    <source>
        <dbReference type="ARBA" id="ARBA00022857"/>
    </source>
</evidence>
<evidence type="ECO:0000256" key="8">
    <source>
        <dbReference type="ARBA" id="ARBA00022516"/>
    </source>
</evidence>
<dbReference type="FunFam" id="3.30.465.10:FF:000032">
    <property type="entry name" value="Delta(24)-sterol reductase"/>
    <property type="match status" value="1"/>
</dbReference>
<dbReference type="EC" id="1.3.1.72" evidence="6"/>
<evidence type="ECO:0000313" key="29">
    <source>
        <dbReference type="Ensembl" id="ENSEBUP00000019548.1"/>
    </source>
</evidence>
<dbReference type="GeneTree" id="ENSGT00390000008338"/>
<comment type="pathway">
    <text evidence="4">Steroid biosynthesis; cholesterol biosynthesis.</text>
</comment>
<dbReference type="AlphaFoldDB" id="A0A8C4QTB2"/>
<evidence type="ECO:0000256" key="16">
    <source>
        <dbReference type="ARBA" id="ARBA00022989"/>
    </source>
</evidence>
<sequence>AWVMFQTSPSLTSQTSAFCIQVLKWREHGSRTHMCTGRPGWLTISLRVGKYKKTNYKIYINLMDILEVDTEKKMIRVEPLVNMGQVTARLNPMGWTLPVVPELDDLTVGGLIMGTGLETSSHKYGLFQHICLAYELVLADGTFVRCSEEENPELFAAVPWSYGTLGFLVAAELRIVPALHFVRLHYIPVHGRTALCQALQRESGPTAGHDFVEAIVFSADKAVIMTGVMTNDPEPGKVNCISRYWKPWFYKHVEGFLLEGRSAVEYIPLRQYYHRHTRSIFWELRDIVPFGNHLLFRLLLGWLIPPKIGLLKLTQGETVRRLYEEQHVVQDMLLPLDNLENTLDILHEEICLYPLWLCPFKLPPGRGMVHPAGEAEAMYVDVGAYGNPQAEGYVAQETTRRLEAFVREQHGYVVDVSARLRSQLSSEVKSV</sequence>
<evidence type="ECO:0000256" key="27">
    <source>
        <dbReference type="ARBA" id="ARBA00080612"/>
    </source>
</evidence>
<evidence type="ECO:0000256" key="21">
    <source>
        <dbReference type="ARBA" id="ARBA00023166"/>
    </source>
</evidence>
<dbReference type="Gene3D" id="3.30.465.10">
    <property type="match status" value="1"/>
</dbReference>
<keyword evidence="12" id="KW-0732">Signal</keyword>
<accession>A0A8C4QTB2</accession>
<organism evidence="29 30">
    <name type="scientific">Eptatretus burgeri</name>
    <name type="common">Inshore hagfish</name>
    <dbReference type="NCBI Taxonomy" id="7764"/>
    <lineage>
        <taxon>Eukaryota</taxon>
        <taxon>Metazoa</taxon>
        <taxon>Chordata</taxon>
        <taxon>Craniata</taxon>
        <taxon>Vertebrata</taxon>
        <taxon>Cyclostomata</taxon>
        <taxon>Myxini</taxon>
        <taxon>Myxiniformes</taxon>
        <taxon>Myxinidae</taxon>
        <taxon>Eptatretinae</taxon>
        <taxon>Eptatretus</taxon>
    </lineage>
</organism>
<keyword evidence="30" id="KW-1185">Reference proteome</keyword>
<keyword evidence="18" id="KW-0333">Golgi apparatus</keyword>
<feature type="domain" description="FAD-binding PCMH-type" evidence="28">
    <location>
        <begin position="1"/>
        <end position="178"/>
    </location>
</feature>
<dbReference type="Proteomes" id="UP000694388">
    <property type="component" value="Unplaced"/>
</dbReference>
<keyword evidence="17" id="KW-0560">Oxidoreductase</keyword>
<evidence type="ECO:0000256" key="2">
    <source>
        <dbReference type="ARBA" id="ARBA00004194"/>
    </source>
</evidence>
<reference evidence="29" key="2">
    <citation type="submission" date="2025-09" db="UniProtKB">
        <authorList>
            <consortium name="Ensembl"/>
        </authorList>
    </citation>
    <scope>IDENTIFICATION</scope>
</reference>
<evidence type="ECO:0000256" key="5">
    <source>
        <dbReference type="ARBA" id="ARBA00008000"/>
    </source>
</evidence>
<comment type="function">
    <text evidence="25">Catalyzes the reduction of the delta-24 double bond of sterol intermediates during cholesterol biosynthesis. In addition to its cholesterol-synthesizing activity, can protect cells from oxidative stress by reducing caspase 3 activity during apoptosis induced by oxidative stress. Also protects against amyloid-beta peptide-induced apoptosis.</text>
</comment>
<protein>
    <recommendedName>
        <fullName evidence="7">Delta(24)-sterol reductase</fullName>
        <ecNumber evidence="6">1.3.1.72</ecNumber>
    </recommendedName>
    <alternativeName>
        <fullName evidence="26">24-dehydrocholesterol reductase</fullName>
    </alternativeName>
    <alternativeName>
        <fullName evidence="27">3-beta-hydroxysterol Delta-24-reductase</fullName>
    </alternativeName>
</protein>
<evidence type="ECO:0000256" key="1">
    <source>
        <dbReference type="ARBA" id="ARBA00001974"/>
    </source>
</evidence>
<evidence type="ECO:0000256" key="22">
    <source>
        <dbReference type="ARBA" id="ARBA00023221"/>
    </source>
</evidence>
<name>A0A8C4QTB2_EPTBU</name>
<comment type="similarity">
    <text evidence="5">Belongs to the FAD-binding oxidoreductase/transferase type 4 family.</text>
</comment>
<evidence type="ECO:0000256" key="19">
    <source>
        <dbReference type="ARBA" id="ARBA00023098"/>
    </source>
</evidence>
<evidence type="ECO:0000256" key="20">
    <source>
        <dbReference type="ARBA" id="ARBA00023136"/>
    </source>
</evidence>
<dbReference type="PANTHER" id="PTHR10801">
    <property type="entry name" value="24-DEHYDROCHOLESTEROL REDUCTASE"/>
    <property type="match status" value="1"/>
</dbReference>
<dbReference type="GO" id="GO:0071949">
    <property type="term" value="F:FAD binding"/>
    <property type="evidence" value="ECO:0007669"/>
    <property type="project" value="InterPro"/>
</dbReference>
<keyword evidence="19" id="KW-0443">Lipid metabolism</keyword>
<dbReference type="PROSITE" id="PS51387">
    <property type="entry name" value="FAD_PCMH"/>
    <property type="match status" value="1"/>
</dbReference>